<feature type="compositionally biased region" description="Low complexity" evidence="7">
    <location>
        <begin position="223"/>
        <end position="232"/>
    </location>
</feature>
<evidence type="ECO:0000256" key="2">
    <source>
        <dbReference type="ARBA" id="ARBA00008180"/>
    </source>
</evidence>
<feature type="region of interest" description="Disordered" evidence="7">
    <location>
        <begin position="1"/>
        <end position="23"/>
    </location>
</feature>
<dbReference type="GO" id="GO:0005829">
    <property type="term" value="C:cytosol"/>
    <property type="evidence" value="ECO:0007669"/>
    <property type="project" value="GOC"/>
</dbReference>
<reference evidence="10" key="2">
    <citation type="submission" date="2014-06" db="EMBL/GenBank/DDBJ databases">
        <title>The complete genome of Blastobotrys (Arxula) adeninivorans LS3 - a yeast of biotechnological interest.</title>
        <authorList>
            <person name="Kunze G."/>
            <person name="Gaillardin C."/>
            <person name="Czernicka M."/>
            <person name="Durrens P."/>
            <person name="Martin T."/>
            <person name="Boer E."/>
            <person name="Gabaldon T."/>
            <person name="Cruz J."/>
            <person name="Talla E."/>
            <person name="Marck C."/>
            <person name="Goffeau A."/>
            <person name="Barbe V."/>
            <person name="Baret P."/>
            <person name="Baronian K."/>
            <person name="Beier S."/>
            <person name="Bleykasten C."/>
            <person name="Bode R."/>
            <person name="Casaregola S."/>
            <person name="Despons L."/>
            <person name="Fairhead C."/>
            <person name="Giersberg M."/>
            <person name="Gierski P."/>
            <person name="Hahnel U."/>
            <person name="Hartmann A."/>
            <person name="Jankowska D."/>
            <person name="Jubin C."/>
            <person name="Jung P."/>
            <person name="Lafontaine I."/>
            <person name="Leh-Louis V."/>
            <person name="Lemaire M."/>
            <person name="Marcet-Houben M."/>
            <person name="Mascher M."/>
            <person name="Morel G."/>
            <person name="Richard G.-F."/>
            <person name="Riechen J."/>
            <person name="Sacerdot C."/>
            <person name="Sarkar A."/>
            <person name="Savel G."/>
            <person name="Schacherer J."/>
            <person name="Sherman D."/>
            <person name="Straub M.-L."/>
            <person name="Stein N."/>
            <person name="Thierry A."/>
            <person name="Trautwein-Schult A."/>
            <person name="Westhof E."/>
            <person name="Worch S."/>
            <person name="Dujon B."/>
            <person name="Souciet J.-L."/>
            <person name="Wincker P."/>
            <person name="Scholz U."/>
            <person name="Neuveglise N."/>
        </authorList>
    </citation>
    <scope>NUCLEOTIDE SEQUENCE</scope>
    <source>
        <strain evidence="10">LS3</strain>
    </source>
</reference>
<dbReference type="PANTHER" id="PTHR14190">
    <property type="entry name" value="SUPPRESSOR OF ACTIN MUTATIONS 2/VACUOLAR PROTEIN SORTING 52"/>
    <property type="match status" value="1"/>
</dbReference>
<evidence type="ECO:0000256" key="6">
    <source>
        <dbReference type="SAM" id="Coils"/>
    </source>
</evidence>
<name>A0A060TEX6_BLAAD</name>
<dbReference type="GO" id="GO:0019905">
    <property type="term" value="F:syntaxin binding"/>
    <property type="evidence" value="ECO:0007669"/>
    <property type="project" value="TreeGrafter"/>
</dbReference>
<evidence type="ECO:0000256" key="7">
    <source>
        <dbReference type="SAM" id="MobiDB-lite"/>
    </source>
</evidence>
<dbReference type="GO" id="GO:0032456">
    <property type="term" value="P:endocytic recycling"/>
    <property type="evidence" value="ECO:0007669"/>
    <property type="project" value="TreeGrafter"/>
</dbReference>
<evidence type="ECO:0000313" key="10">
    <source>
        <dbReference type="EMBL" id="CDP37716.1"/>
    </source>
</evidence>
<evidence type="ECO:0000256" key="4">
    <source>
        <dbReference type="ARBA" id="ARBA00022927"/>
    </source>
</evidence>
<feature type="coiled-coil region" evidence="6">
    <location>
        <begin position="84"/>
        <end position="118"/>
    </location>
</feature>
<dbReference type="InterPro" id="IPR048361">
    <property type="entry name" value="Vps52_C"/>
</dbReference>
<dbReference type="PhylomeDB" id="A0A060TEX6"/>
<keyword evidence="4" id="KW-0653">Protein transport</keyword>
<sequence>MPRPASRSISRPPPSGTKESTIDPLVVLGEILGTHGESLAPPQDVHLGIAQEMADQSLGDLASRHDSSSIDKDSISYESQLEQFQSLHDTIKDSDDQLAELEKRFEAFSGEIDSLASEMEVFQSRSVQIVERLDLRKKAESKLATAVRALIIPPPIVRQLVDGEISPQWRAALNYLVKCNDEIKAMEEREQRNGDKGEDNDDKASGTNTEQSSGLESEHESSADPSESSETSIPRAVKESQSQIKLLSYKVIERIRDFMTSRIRLLRTHGINSQAVQRNLLEYKQLFDYLCTNHPKLGQDLRQAYINTMRWYYSSNFARYIKSLEKLPQQVIDRSALLGDDSGTSVTKRAGGGLFSLMSSAGANHHSQGPASFQSFANIGTRMNIIESEDSSVMLASVAESSKGTRHYMETAYRSLNLALVDNGSVEFQFLTEFFGQSNEKTTAMFTEVFEPTLNHCHSFTKNHLIANSFDAYGILICIRLGQKLEFELQHRKVPALEDYLNLEFINLWPRFQAIMDAHCESLHRASTRSSSFSYAASAGSSSSESGPSTSVPHVITQKYAMLFAGILTLCPDESSTTEPVANSVVRLRNEFESFLTKISSAISDSKSRERFLHHNYALVLTILSDLQGPLAQQQQEHFKLLTDAYQA</sequence>
<dbReference type="InterPro" id="IPR007258">
    <property type="entry name" value="Vps52"/>
</dbReference>
<dbReference type="InterPro" id="IPR048319">
    <property type="entry name" value="Vps52_CC"/>
</dbReference>
<dbReference type="PANTHER" id="PTHR14190:SF7">
    <property type="entry name" value="VACUOLAR PROTEIN SORTING-ASSOCIATED PROTEIN 52 HOMOLOG"/>
    <property type="match status" value="1"/>
</dbReference>
<organism evidence="10">
    <name type="scientific">Blastobotrys adeninivorans</name>
    <name type="common">Yeast</name>
    <name type="synonym">Arxula adeninivorans</name>
    <dbReference type="NCBI Taxonomy" id="409370"/>
    <lineage>
        <taxon>Eukaryota</taxon>
        <taxon>Fungi</taxon>
        <taxon>Dikarya</taxon>
        <taxon>Ascomycota</taxon>
        <taxon>Saccharomycotina</taxon>
        <taxon>Dipodascomycetes</taxon>
        <taxon>Dipodascales</taxon>
        <taxon>Trichomonascaceae</taxon>
        <taxon>Blastobotrys</taxon>
    </lineage>
</organism>
<keyword evidence="6" id="KW-0175">Coiled coil</keyword>
<dbReference type="AlphaFoldDB" id="A0A060TEX6"/>
<dbReference type="Pfam" id="PF20655">
    <property type="entry name" value="Vps52_C"/>
    <property type="match status" value="1"/>
</dbReference>
<evidence type="ECO:0000256" key="1">
    <source>
        <dbReference type="ARBA" id="ARBA00004601"/>
    </source>
</evidence>
<dbReference type="GO" id="GO:0042147">
    <property type="term" value="P:retrograde transport, endosome to Golgi"/>
    <property type="evidence" value="ECO:0007669"/>
    <property type="project" value="TreeGrafter"/>
</dbReference>
<feature type="compositionally biased region" description="Basic and acidic residues" evidence="7">
    <location>
        <begin position="188"/>
        <end position="197"/>
    </location>
</feature>
<feature type="domain" description="Vps52 C-terminal" evidence="9">
    <location>
        <begin position="307"/>
        <end position="645"/>
    </location>
</feature>
<keyword evidence="5" id="KW-0333">Golgi apparatus</keyword>
<feature type="compositionally biased region" description="Polar residues" evidence="7">
    <location>
        <begin position="205"/>
        <end position="215"/>
    </location>
</feature>
<comment type="similarity">
    <text evidence="2">Belongs to the VPS52 family.</text>
</comment>
<keyword evidence="3" id="KW-0813">Transport</keyword>
<dbReference type="GO" id="GO:0000938">
    <property type="term" value="C:GARP complex"/>
    <property type="evidence" value="ECO:0007669"/>
    <property type="project" value="TreeGrafter"/>
</dbReference>
<dbReference type="GO" id="GO:0015031">
    <property type="term" value="P:protein transport"/>
    <property type="evidence" value="ECO:0007669"/>
    <property type="project" value="UniProtKB-KW"/>
</dbReference>
<feature type="compositionally biased region" description="Low complexity" evidence="7">
    <location>
        <begin position="1"/>
        <end position="10"/>
    </location>
</feature>
<dbReference type="Pfam" id="PF04129">
    <property type="entry name" value="Vps52_CC"/>
    <property type="match status" value="1"/>
</dbReference>
<comment type="subcellular location">
    <subcellularLocation>
        <location evidence="1">Golgi apparatus</location>
        <location evidence="1">trans-Golgi network</location>
    </subcellularLocation>
</comment>
<accession>A0A060TEX6</accession>
<protein>
    <submittedName>
        <fullName evidence="10">ARAD1D17820p</fullName>
    </submittedName>
</protein>
<gene>
    <name evidence="10" type="ORF">GNLVRS02_ARAD1D17820g</name>
</gene>
<evidence type="ECO:0000256" key="5">
    <source>
        <dbReference type="ARBA" id="ARBA00023034"/>
    </source>
</evidence>
<proteinExistence type="inferred from homology"/>
<feature type="region of interest" description="Disordered" evidence="7">
    <location>
        <begin position="188"/>
        <end position="237"/>
    </location>
</feature>
<reference evidence="10" key="1">
    <citation type="submission" date="2014-02" db="EMBL/GenBank/DDBJ databases">
        <authorList>
            <person name="Genoscope - CEA"/>
        </authorList>
    </citation>
    <scope>NUCLEOTIDE SEQUENCE</scope>
    <source>
        <strain evidence="10">LS3</strain>
    </source>
</reference>
<evidence type="ECO:0000256" key="3">
    <source>
        <dbReference type="ARBA" id="ARBA00022448"/>
    </source>
</evidence>
<evidence type="ECO:0000259" key="8">
    <source>
        <dbReference type="Pfam" id="PF04129"/>
    </source>
</evidence>
<dbReference type="EMBL" id="HG937694">
    <property type="protein sequence ID" value="CDP37716.1"/>
    <property type="molecule type" value="Genomic_DNA"/>
</dbReference>
<feature type="domain" description="Vps52 coiled-coil" evidence="8">
    <location>
        <begin position="82"/>
        <end position="290"/>
    </location>
</feature>
<evidence type="ECO:0000259" key="9">
    <source>
        <dbReference type="Pfam" id="PF20655"/>
    </source>
</evidence>
<dbReference type="GO" id="GO:0006896">
    <property type="term" value="P:Golgi to vacuole transport"/>
    <property type="evidence" value="ECO:0007669"/>
    <property type="project" value="TreeGrafter"/>
</dbReference>